<protein>
    <submittedName>
        <fullName evidence="1">Uncharacterized protein</fullName>
    </submittedName>
</protein>
<dbReference type="AlphaFoldDB" id="A0AAD9PYV3"/>
<evidence type="ECO:0000313" key="2">
    <source>
        <dbReference type="Proteomes" id="UP001249851"/>
    </source>
</evidence>
<keyword evidence="2" id="KW-1185">Reference proteome</keyword>
<comment type="caution">
    <text evidence="1">The sequence shown here is derived from an EMBL/GenBank/DDBJ whole genome shotgun (WGS) entry which is preliminary data.</text>
</comment>
<proteinExistence type="predicted"/>
<reference evidence="1" key="2">
    <citation type="journal article" date="2023" name="Science">
        <title>Genomic signatures of disease resistance in endangered staghorn corals.</title>
        <authorList>
            <person name="Vollmer S.V."/>
            <person name="Selwyn J.D."/>
            <person name="Despard B.A."/>
            <person name="Roesel C.L."/>
        </authorList>
    </citation>
    <scope>NUCLEOTIDE SEQUENCE</scope>
    <source>
        <strain evidence="1">K2</strain>
    </source>
</reference>
<gene>
    <name evidence="1" type="ORF">P5673_027597</name>
</gene>
<reference evidence="1" key="1">
    <citation type="journal article" date="2023" name="G3 (Bethesda)">
        <title>Whole genome assembly and annotation of the endangered Caribbean coral Acropora cervicornis.</title>
        <authorList>
            <person name="Selwyn J.D."/>
            <person name="Vollmer S.V."/>
        </authorList>
    </citation>
    <scope>NUCLEOTIDE SEQUENCE</scope>
    <source>
        <strain evidence="1">K2</strain>
    </source>
</reference>
<accession>A0AAD9PYV3</accession>
<organism evidence="1 2">
    <name type="scientific">Acropora cervicornis</name>
    <name type="common">Staghorn coral</name>
    <dbReference type="NCBI Taxonomy" id="6130"/>
    <lineage>
        <taxon>Eukaryota</taxon>
        <taxon>Metazoa</taxon>
        <taxon>Cnidaria</taxon>
        <taxon>Anthozoa</taxon>
        <taxon>Hexacorallia</taxon>
        <taxon>Scleractinia</taxon>
        <taxon>Astrocoeniina</taxon>
        <taxon>Acroporidae</taxon>
        <taxon>Acropora</taxon>
    </lineage>
</organism>
<sequence length="119" mass="13479">MAGHMTTIRIYNDPKDKRTFIRQMVQDFQEYEDISDFKASVFELTKEYFSDENISLQDANIGFIGASNQKSFCEYLPTIDSIAEALLGEESSSVGEVHKRLAERHGNLAVSSLSSFWNA</sequence>
<dbReference type="EMBL" id="JARQWQ010000096">
    <property type="protein sequence ID" value="KAK2551610.1"/>
    <property type="molecule type" value="Genomic_DNA"/>
</dbReference>
<dbReference type="Proteomes" id="UP001249851">
    <property type="component" value="Unassembled WGS sequence"/>
</dbReference>
<evidence type="ECO:0000313" key="1">
    <source>
        <dbReference type="EMBL" id="KAK2551610.1"/>
    </source>
</evidence>
<name>A0AAD9PYV3_ACRCE</name>